<proteinExistence type="predicted"/>
<comment type="caution">
    <text evidence="2">The sequence shown here is derived from an EMBL/GenBank/DDBJ whole genome shotgun (WGS) entry which is preliminary data.</text>
</comment>
<sequence length="109" mass="11820">MSPEEDIATYSLDSAAPEGTNPEAVLDLTLSPSSSQQTSFGDIPDFEDSQTSLNFTQQLMERQLAAARSDVTRCVLTAVKEGLEPTPQNPIQEETHLELLLTIQPEAAT</sequence>
<keyword evidence="3" id="KW-1185">Reference proteome</keyword>
<feature type="region of interest" description="Disordered" evidence="1">
    <location>
        <begin position="1"/>
        <end position="26"/>
    </location>
</feature>
<accession>A0AAE0C285</accession>
<protein>
    <submittedName>
        <fullName evidence="2">Uncharacterized protein</fullName>
    </submittedName>
</protein>
<evidence type="ECO:0000313" key="3">
    <source>
        <dbReference type="Proteomes" id="UP001190700"/>
    </source>
</evidence>
<gene>
    <name evidence="2" type="ORF">CYMTET_44067</name>
</gene>
<organism evidence="2 3">
    <name type="scientific">Cymbomonas tetramitiformis</name>
    <dbReference type="NCBI Taxonomy" id="36881"/>
    <lineage>
        <taxon>Eukaryota</taxon>
        <taxon>Viridiplantae</taxon>
        <taxon>Chlorophyta</taxon>
        <taxon>Pyramimonadophyceae</taxon>
        <taxon>Pyramimonadales</taxon>
        <taxon>Pyramimonadaceae</taxon>
        <taxon>Cymbomonas</taxon>
    </lineage>
</organism>
<evidence type="ECO:0000256" key="1">
    <source>
        <dbReference type="SAM" id="MobiDB-lite"/>
    </source>
</evidence>
<reference evidence="2 3" key="1">
    <citation type="journal article" date="2015" name="Genome Biol. Evol.">
        <title>Comparative Genomics of a Bacterivorous Green Alga Reveals Evolutionary Causalities and Consequences of Phago-Mixotrophic Mode of Nutrition.</title>
        <authorList>
            <person name="Burns J.A."/>
            <person name="Paasch A."/>
            <person name="Narechania A."/>
            <person name="Kim E."/>
        </authorList>
    </citation>
    <scope>NUCLEOTIDE SEQUENCE [LARGE SCALE GENOMIC DNA]</scope>
    <source>
        <strain evidence="2 3">PLY_AMNH</strain>
    </source>
</reference>
<name>A0AAE0C285_9CHLO</name>
<dbReference type="AlphaFoldDB" id="A0AAE0C285"/>
<dbReference type="EMBL" id="LGRX02029862">
    <property type="protein sequence ID" value="KAK3246394.1"/>
    <property type="molecule type" value="Genomic_DNA"/>
</dbReference>
<evidence type="ECO:0000313" key="2">
    <source>
        <dbReference type="EMBL" id="KAK3246394.1"/>
    </source>
</evidence>
<dbReference type="Proteomes" id="UP001190700">
    <property type="component" value="Unassembled WGS sequence"/>
</dbReference>